<keyword evidence="6" id="KW-1185">Reference proteome</keyword>
<keyword evidence="2" id="KW-0963">Cytoplasm</keyword>
<comment type="subcellular location">
    <subcellularLocation>
        <location evidence="2">Cytoplasm</location>
    </subcellularLocation>
    <subcellularLocation>
        <location evidence="2">Nucleus</location>
    </subcellularLocation>
</comment>
<keyword evidence="2" id="KW-0736">Signalosome</keyword>
<dbReference type="GeneID" id="89976032"/>
<dbReference type="PROSITE" id="PS50249">
    <property type="entry name" value="MPN"/>
    <property type="match status" value="1"/>
</dbReference>
<dbReference type="InterPro" id="IPR033859">
    <property type="entry name" value="MPN_CSN6"/>
</dbReference>
<dbReference type="GO" id="GO:0005737">
    <property type="term" value="C:cytoplasm"/>
    <property type="evidence" value="ECO:0007669"/>
    <property type="project" value="UniProtKB-SubCell"/>
</dbReference>
<dbReference type="Proteomes" id="UP001358417">
    <property type="component" value="Unassembled WGS sequence"/>
</dbReference>
<dbReference type="RefSeq" id="XP_064710422.1">
    <property type="nucleotide sequence ID" value="XM_064851419.1"/>
</dbReference>
<dbReference type="EMBL" id="JAVRRD010000003">
    <property type="protein sequence ID" value="KAK5061325.1"/>
    <property type="molecule type" value="Genomic_DNA"/>
</dbReference>
<reference evidence="5 6" key="1">
    <citation type="submission" date="2023-08" db="EMBL/GenBank/DDBJ databases">
        <title>Black Yeasts Isolated from many extreme environments.</title>
        <authorList>
            <person name="Coleine C."/>
            <person name="Stajich J.E."/>
            <person name="Selbmann L."/>
        </authorList>
    </citation>
    <scope>NUCLEOTIDE SEQUENCE [LARGE SCALE GENOMIC DNA]</scope>
    <source>
        <strain evidence="5 6">CCFEE 5792</strain>
    </source>
</reference>
<proteinExistence type="inferred from homology"/>
<protein>
    <recommendedName>
        <fullName evidence="2">COP9 signalosome complex subunit 6</fullName>
    </recommendedName>
</protein>
<dbReference type="PANTHER" id="PTHR10540">
    <property type="entry name" value="EUKARYOTIC TRANSLATION INITIATION FACTOR 3 SUBUNIT F-RELATED"/>
    <property type="match status" value="1"/>
</dbReference>
<evidence type="ECO:0000256" key="1">
    <source>
        <dbReference type="ARBA" id="ARBA00010893"/>
    </source>
</evidence>
<dbReference type="GO" id="GO:0000338">
    <property type="term" value="P:protein deneddylation"/>
    <property type="evidence" value="ECO:0007669"/>
    <property type="project" value="InterPro"/>
</dbReference>
<feature type="compositionally biased region" description="Polar residues" evidence="3">
    <location>
        <begin position="254"/>
        <end position="266"/>
    </location>
</feature>
<gene>
    <name evidence="5" type="ORF">LTR84_007867</name>
</gene>
<dbReference type="Gene3D" id="3.40.140.10">
    <property type="entry name" value="Cytidine Deaminase, domain 2"/>
    <property type="match status" value="1"/>
</dbReference>
<evidence type="ECO:0000256" key="2">
    <source>
        <dbReference type="RuleBase" id="RU367006"/>
    </source>
</evidence>
<dbReference type="GO" id="GO:0008237">
    <property type="term" value="F:metallopeptidase activity"/>
    <property type="evidence" value="ECO:0007669"/>
    <property type="project" value="InterPro"/>
</dbReference>
<sequence length="453" mass="47765">MADPQLNPLLSTKPSDAGLTVSLHPLVLLTVSDHFTRHSVRKQKGPIAGALLGQQKGREITAEYAFATDLVQNSEGQWLFDVAWMEDRVQKYRDVHKAPALEFVGWYTLFPESGPSAAIVPLQRQAITFYNESAVLLALHPEAIVQADTTNARLPVSLYESVDEVEHQKDEGSMQVDGDESSSSDIKFRPLPYTIETDETEMIAIDYVAKGAGNATAVVETTSDITAPPPPPEPVTDKKGKKRADTPSAAAVATSETGQNSTNGASEANPLIPEEEDQIASITTRLNSVKMLQTRISLLRQFIQSLPPSYLSDQASSEAPDPSHLPHLRNIQALVTRLSLLTPVESSSAMKSLSAATQAQSNDVALASVLSLLGQDIQSLSELGRKFATVETHRNSKVGKLGATGLGGGGGTGSLGSKSGGGTGGFGGLDEGDGRFGGLAGLAGSGPGRAMLT</sequence>
<dbReference type="GO" id="GO:0008180">
    <property type="term" value="C:COP9 signalosome"/>
    <property type="evidence" value="ECO:0007669"/>
    <property type="project" value="UniProtKB-UniRule"/>
</dbReference>
<feature type="region of interest" description="Disordered" evidence="3">
    <location>
        <begin position="164"/>
        <end position="187"/>
    </location>
</feature>
<feature type="domain" description="MPN" evidence="4">
    <location>
        <begin position="21"/>
        <end position="165"/>
    </location>
</feature>
<comment type="similarity">
    <text evidence="1 2">Belongs to the peptidase M67A family. CSN6 subfamily.</text>
</comment>
<evidence type="ECO:0000259" key="4">
    <source>
        <dbReference type="PROSITE" id="PS50249"/>
    </source>
</evidence>
<dbReference type="CDD" id="cd08063">
    <property type="entry name" value="MPN_CSN6"/>
    <property type="match status" value="1"/>
</dbReference>
<keyword evidence="2" id="KW-0539">Nucleus</keyword>
<accession>A0AAV9NQ29</accession>
<dbReference type="PANTHER" id="PTHR10540:SF8">
    <property type="entry name" value="COP9 SIGNALOSOME COMPLEX SUBUNIT 6"/>
    <property type="match status" value="1"/>
</dbReference>
<feature type="compositionally biased region" description="Gly residues" evidence="3">
    <location>
        <begin position="402"/>
        <end position="429"/>
    </location>
</feature>
<dbReference type="Pfam" id="PF01398">
    <property type="entry name" value="JAB"/>
    <property type="match status" value="1"/>
</dbReference>
<dbReference type="InterPro" id="IPR037518">
    <property type="entry name" value="MPN"/>
</dbReference>
<comment type="function">
    <text evidence="2">Component of the COP9 signalosome complex (CSN), a complex involved in various cellular and developmental processes.</text>
</comment>
<dbReference type="AlphaFoldDB" id="A0AAV9NQ29"/>
<name>A0AAV9NQ29_9EURO</name>
<evidence type="ECO:0000313" key="5">
    <source>
        <dbReference type="EMBL" id="KAK5061325.1"/>
    </source>
</evidence>
<evidence type="ECO:0000313" key="6">
    <source>
        <dbReference type="Proteomes" id="UP001358417"/>
    </source>
</evidence>
<organism evidence="5 6">
    <name type="scientific">Exophiala bonariae</name>
    <dbReference type="NCBI Taxonomy" id="1690606"/>
    <lineage>
        <taxon>Eukaryota</taxon>
        <taxon>Fungi</taxon>
        <taxon>Dikarya</taxon>
        <taxon>Ascomycota</taxon>
        <taxon>Pezizomycotina</taxon>
        <taxon>Eurotiomycetes</taxon>
        <taxon>Chaetothyriomycetidae</taxon>
        <taxon>Chaetothyriales</taxon>
        <taxon>Herpotrichiellaceae</taxon>
        <taxon>Exophiala</taxon>
    </lineage>
</organism>
<comment type="caution">
    <text evidence="5">The sequence shown here is derived from an EMBL/GenBank/DDBJ whole genome shotgun (WGS) entry which is preliminary data.</text>
</comment>
<feature type="region of interest" description="Disordered" evidence="3">
    <location>
        <begin position="398"/>
        <end position="429"/>
    </location>
</feature>
<feature type="region of interest" description="Disordered" evidence="3">
    <location>
        <begin position="220"/>
        <end position="273"/>
    </location>
</feature>
<dbReference type="InterPro" id="IPR000555">
    <property type="entry name" value="JAMM/MPN+_dom"/>
</dbReference>
<evidence type="ECO:0000256" key="3">
    <source>
        <dbReference type="SAM" id="MobiDB-lite"/>
    </source>
</evidence>